<dbReference type="Pfam" id="PF20703">
    <property type="entry name" value="nSTAND1"/>
    <property type="match status" value="1"/>
</dbReference>
<dbReference type="EMBL" id="FNOK01000020">
    <property type="protein sequence ID" value="SDY11875.1"/>
    <property type="molecule type" value="Genomic_DNA"/>
</dbReference>
<accession>A0A1H3H9I3</accession>
<evidence type="ECO:0000259" key="4">
    <source>
        <dbReference type="SMART" id="SM01043"/>
    </source>
</evidence>
<dbReference type="SMART" id="SM01043">
    <property type="entry name" value="BTAD"/>
    <property type="match status" value="1"/>
</dbReference>
<dbReference type="InterPro" id="IPR036388">
    <property type="entry name" value="WH-like_DNA-bd_sf"/>
</dbReference>
<evidence type="ECO:0000256" key="2">
    <source>
        <dbReference type="ARBA" id="ARBA00023125"/>
    </source>
</evidence>
<dbReference type="OrthoDB" id="9812579at2"/>
<protein>
    <submittedName>
        <fullName evidence="5">Predicted ATPase</fullName>
    </submittedName>
</protein>
<dbReference type="Pfam" id="PF25872">
    <property type="entry name" value="HTH_77"/>
    <property type="match status" value="1"/>
</dbReference>
<dbReference type="GO" id="GO:0006355">
    <property type="term" value="P:regulation of DNA-templated transcription"/>
    <property type="evidence" value="ECO:0007669"/>
    <property type="project" value="InterPro"/>
</dbReference>
<dbReference type="InterPro" id="IPR027417">
    <property type="entry name" value="P-loop_NTPase"/>
</dbReference>
<dbReference type="SUPFAM" id="SSF48452">
    <property type="entry name" value="TPR-like"/>
    <property type="match status" value="2"/>
</dbReference>
<dbReference type="InterPro" id="IPR016032">
    <property type="entry name" value="Sig_transdc_resp-reg_C-effctor"/>
</dbReference>
<reference evidence="6" key="1">
    <citation type="submission" date="2016-10" db="EMBL/GenBank/DDBJ databases">
        <authorList>
            <person name="Varghese N."/>
            <person name="Submissions S."/>
        </authorList>
    </citation>
    <scope>NUCLEOTIDE SEQUENCE [LARGE SCALE GENOMIC DNA]</scope>
    <source>
        <strain evidence="6">CGMCC 4.3530</strain>
    </source>
</reference>
<dbReference type="GO" id="GO:0003677">
    <property type="term" value="F:DNA binding"/>
    <property type="evidence" value="ECO:0007669"/>
    <property type="project" value="UniProtKB-KW"/>
</dbReference>
<dbReference type="PANTHER" id="PTHR47691:SF3">
    <property type="entry name" value="HTH-TYPE TRANSCRIPTIONAL REGULATOR RV0890C-RELATED"/>
    <property type="match status" value="1"/>
</dbReference>
<gene>
    <name evidence="5" type="ORF">SAMN05216215_102052</name>
</gene>
<dbReference type="InterPro" id="IPR011990">
    <property type="entry name" value="TPR-like_helical_dom_sf"/>
</dbReference>
<dbReference type="PANTHER" id="PTHR47691">
    <property type="entry name" value="REGULATOR-RELATED"/>
    <property type="match status" value="1"/>
</dbReference>
<dbReference type="Gene3D" id="1.25.40.10">
    <property type="entry name" value="Tetratricopeptide repeat domain"/>
    <property type="match status" value="2"/>
</dbReference>
<dbReference type="RefSeq" id="WP_093267957.1">
    <property type="nucleotide sequence ID" value="NZ_FNOK01000020.1"/>
</dbReference>
<feature type="domain" description="Bacterial transcriptional activator" evidence="4">
    <location>
        <begin position="96"/>
        <end position="241"/>
    </location>
</feature>
<dbReference type="Gene3D" id="1.10.10.10">
    <property type="entry name" value="Winged helix-like DNA-binding domain superfamily/Winged helix DNA-binding domain"/>
    <property type="match status" value="1"/>
</dbReference>
<dbReference type="Gene3D" id="3.40.50.300">
    <property type="entry name" value="P-loop containing nucleotide triphosphate hydrolases"/>
    <property type="match status" value="1"/>
</dbReference>
<dbReference type="STRING" id="418495.SAMN05216215_102052"/>
<dbReference type="SUPFAM" id="SSF46894">
    <property type="entry name" value="C-terminal effector domain of the bipartite response regulators"/>
    <property type="match status" value="1"/>
</dbReference>
<dbReference type="AlphaFoldDB" id="A0A1H3H9I3"/>
<dbReference type="SUPFAM" id="SSF52540">
    <property type="entry name" value="P-loop containing nucleoside triphosphate hydrolases"/>
    <property type="match status" value="1"/>
</dbReference>
<evidence type="ECO:0000313" key="5">
    <source>
        <dbReference type="EMBL" id="SDY11875.1"/>
    </source>
</evidence>
<dbReference type="InterPro" id="IPR001867">
    <property type="entry name" value="OmpR/PhoB-type_DNA-bd"/>
</dbReference>
<comment type="similarity">
    <text evidence="1">Belongs to the AfsR/DnrI/RedD regulatory family.</text>
</comment>
<keyword evidence="2" id="KW-0238">DNA-binding</keyword>
<dbReference type="PRINTS" id="PR00364">
    <property type="entry name" value="DISEASERSIST"/>
</dbReference>
<dbReference type="SMART" id="SM00862">
    <property type="entry name" value="Trans_reg_C"/>
    <property type="match status" value="1"/>
</dbReference>
<proteinExistence type="inferred from homology"/>
<dbReference type="Pfam" id="PF03704">
    <property type="entry name" value="BTAD"/>
    <property type="match status" value="1"/>
</dbReference>
<evidence type="ECO:0000256" key="1">
    <source>
        <dbReference type="ARBA" id="ARBA00005820"/>
    </source>
</evidence>
<evidence type="ECO:0000259" key="3">
    <source>
        <dbReference type="SMART" id="SM00862"/>
    </source>
</evidence>
<feature type="domain" description="OmpR/PhoB-type" evidence="3">
    <location>
        <begin position="16"/>
        <end position="89"/>
    </location>
</feature>
<sequence length="1058" mass="115295">MRVALLGPFRLNAPDGRAIAVGGLRVRMLLARLALDAGRTVSTELLIADLWGSAQPAGALNALQSLVSRARRALGGDLSLRSDQSGYALLVDRDDVDAIRFAALAAEGRRLLRSGRHDAAAATLREALALWHGDALVDFVDTPFAEAQAARLAELRIAAIEDRAEADLGAGRHADLVPELEGLCARFPLRERLTALRIRALYASGRQADALAAYEALRRRLDQELGVSPSRELRDLQVALLRGAPGLAPRREPRPEPDPRDELRWEPVRPVLPTRLSSFVGREREIERVRAELADSRLVTLFGPGGAGKTRLAVETAAGMSDRRVWFVELAPVRDGQDVTAAVLAVLGVRETRLLESPMKHALSRVVDLFSAEPALLVLDNCEQVIEAAAEFVQEVLNRAPQLRVVATSREPLALTGERLLPVGPLALPEAEDAAPEAAAVRLFVDRAAAARPGFALDDGNTRDVVEICRRLDGMPLAIELAAARLRAMSVRQVAERLDDRFRLLTSGNRTAMPRHRTLRAVVEWSWDLLTGPEQVLAGRMSVFAGNASADAISAVCADAGMPAADVFYVLVSLVEKSLVEAVDSELGMRYRMLETVRAFCAEKLVAAGEKDALRSSHAAYFVEFAESAAPRLHDEEQIDWLNRLDADHDNIIAALHWATESGDADRGFRFGAALSWYWSMSAQYDELKARLEAVVALPGAAPPESRAVVDLMLVMSVDSTPGWAEGLRAAVTAVRDTGARFRYLYVTVMEPIGWMLIREQSELDRCVERALQHPHPWARAAGLFCRGFGAEHNGNPVAGEKDMLAARTEFRAIGDRWGSAQTTTSIAEFRSRRGDHEGAIEAFQESVETFRELRATEDLVPALARIGMERLRGGDIEGARADLLRAERIGQNRFLYHQIVALTGLAEVARYAGDRDQARDYLAAARAALAEAATAPEPLRQMELLGEARLRLDEGELGEARALLAEAFAVGLEVRDMPLNSTIAEQAARVEFAGGRPQRAARLIGIATVLRGLVDEGDPEVRALLRELAGKHREERDGAAALSRDDAFAELRDALGG</sequence>
<dbReference type="InterPro" id="IPR049052">
    <property type="entry name" value="nSTAND1"/>
</dbReference>
<evidence type="ECO:0000313" key="6">
    <source>
        <dbReference type="Proteomes" id="UP000199529"/>
    </source>
</evidence>
<keyword evidence="6" id="KW-1185">Reference proteome</keyword>
<dbReference type="InterPro" id="IPR058852">
    <property type="entry name" value="HTH_77"/>
</dbReference>
<dbReference type="Proteomes" id="UP000199529">
    <property type="component" value="Unassembled WGS sequence"/>
</dbReference>
<name>A0A1H3H9I3_9PSEU</name>
<dbReference type="CDD" id="cd15831">
    <property type="entry name" value="BTAD"/>
    <property type="match status" value="1"/>
</dbReference>
<organism evidence="5 6">
    <name type="scientific">Saccharopolyspora shandongensis</name>
    <dbReference type="NCBI Taxonomy" id="418495"/>
    <lineage>
        <taxon>Bacteria</taxon>
        <taxon>Bacillati</taxon>
        <taxon>Actinomycetota</taxon>
        <taxon>Actinomycetes</taxon>
        <taxon>Pseudonocardiales</taxon>
        <taxon>Pseudonocardiaceae</taxon>
        <taxon>Saccharopolyspora</taxon>
    </lineage>
</organism>
<dbReference type="InterPro" id="IPR005158">
    <property type="entry name" value="BTAD"/>
</dbReference>
<dbReference type="GO" id="GO:0000160">
    <property type="term" value="P:phosphorelay signal transduction system"/>
    <property type="evidence" value="ECO:0007669"/>
    <property type="project" value="InterPro"/>
</dbReference>